<sequence length="427" mass="48609">MSLPPIVRVFGRLASVWHLIILKLKQWSRRCEFRANLGRLLGVVLNAFRRLSEFRVSDSYVVPIIPPRPLETYGAAALESMVLQWICVDHAWSSCSIRQQPPRQRILDNTWLKTRFALIEGGQWLLTTDEYGSVLAHDLDSPSLKMGTYVLIRPDDRRDHILISDLLTSKFLKSFYTRSSEIVFNTSLLHSLYARTVSPWAVEIFDWQKSTGMVHVKSHIRPEENMVSVRLLPGRRVLTGRKSAIHIYAIPECSCYSATVPFDPLETAEAQTALHVIPIGGDLVMGGISPSYISPAGKIYISLASSQHIFALTADVNNGAPSVSVIKLIDYSMRFEGTAYALGLHRMLIRQDYMPDSIITLNLLWDQQFNVNEHYWDETVYHSSKTTLDEWSGRVVDCLEDGRIMIVDFASERARFADRSIGLHHYW</sequence>
<dbReference type="Proteomes" id="UP000027073">
    <property type="component" value="Unassembled WGS sequence"/>
</dbReference>
<accession>A0A067NYJ6</accession>
<protein>
    <recommendedName>
        <fullName evidence="3">F-box domain-containing protein</fullName>
    </recommendedName>
</protein>
<dbReference type="OrthoDB" id="3068749at2759"/>
<dbReference type="InParanoid" id="A0A067NYJ6"/>
<proteinExistence type="predicted"/>
<dbReference type="EMBL" id="KL198007">
    <property type="protein sequence ID" value="KDQ28691.1"/>
    <property type="molecule type" value="Genomic_DNA"/>
</dbReference>
<evidence type="ECO:0008006" key="3">
    <source>
        <dbReference type="Google" id="ProtNLM"/>
    </source>
</evidence>
<organism evidence="1 2">
    <name type="scientific">Pleurotus ostreatus (strain PC15)</name>
    <name type="common">Oyster mushroom</name>
    <dbReference type="NCBI Taxonomy" id="1137138"/>
    <lineage>
        <taxon>Eukaryota</taxon>
        <taxon>Fungi</taxon>
        <taxon>Dikarya</taxon>
        <taxon>Basidiomycota</taxon>
        <taxon>Agaricomycotina</taxon>
        <taxon>Agaricomycetes</taxon>
        <taxon>Agaricomycetidae</taxon>
        <taxon>Agaricales</taxon>
        <taxon>Pleurotineae</taxon>
        <taxon>Pleurotaceae</taxon>
        <taxon>Pleurotus</taxon>
    </lineage>
</organism>
<dbReference type="VEuPathDB" id="FungiDB:PLEOSDRAFT_166865"/>
<name>A0A067NYJ6_PLEO1</name>
<reference evidence="2" key="1">
    <citation type="journal article" date="2014" name="Proc. Natl. Acad. Sci. U.S.A.">
        <title>Extensive sampling of basidiomycete genomes demonstrates inadequacy of the white-rot/brown-rot paradigm for wood decay fungi.</title>
        <authorList>
            <person name="Riley R."/>
            <person name="Salamov A.A."/>
            <person name="Brown D.W."/>
            <person name="Nagy L.G."/>
            <person name="Floudas D."/>
            <person name="Held B.W."/>
            <person name="Levasseur A."/>
            <person name="Lombard V."/>
            <person name="Morin E."/>
            <person name="Otillar R."/>
            <person name="Lindquist E.A."/>
            <person name="Sun H."/>
            <person name="LaButti K.M."/>
            <person name="Schmutz J."/>
            <person name="Jabbour D."/>
            <person name="Luo H."/>
            <person name="Baker S.E."/>
            <person name="Pisabarro A.G."/>
            <person name="Walton J.D."/>
            <person name="Blanchette R.A."/>
            <person name="Henrissat B."/>
            <person name="Martin F."/>
            <person name="Cullen D."/>
            <person name="Hibbett D.S."/>
            <person name="Grigoriev I.V."/>
        </authorList>
    </citation>
    <scope>NUCLEOTIDE SEQUENCE [LARGE SCALE GENOMIC DNA]</scope>
    <source>
        <strain evidence="2">PC15</strain>
    </source>
</reference>
<dbReference type="HOGENOM" id="CLU_037777_0_0_1"/>
<dbReference type="AlphaFoldDB" id="A0A067NYJ6"/>
<evidence type="ECO:0000313" key="1">
    <source>
        <dbReference type="EMBL" id="KDQ28691.1"/>
    </source>
</evidence>
<gene>
    <name evidence="1" type="ORF">PLEOSDRAFT_166865</name>
</gene>
<evidence type="ECO:0000313" key="2">
    <source>
        <dbReference type="Proteomes" id="UP000027073"/>
    </source>
</evidence>